<dbReference type="EMBL" id="DF142923">
    <property type="protein sequence ID" value="GAA48998.1"/>
    <property type="molecule type" value="Genomic_DNA"/>
</dbReference>
<evidence type="ECO:0000313" key="2">
    <source>
        <dbReference type="Proteomes" id="UP000008909"/>
    </source>
</evidence>
<sequence>MVAECENRITSLIRRSRSTIECRSLLSQCFERNVSNGCIHTSDSSSVEVLYFIRFRRSCITAFISSSRVDSLEIPCAPLSRKKDTYVDPEILSSARATPLVDTNNDAFRPLLDDIPLSSMTVMTYINHRGTNNQHDFRTESKACGDSAQIDVWFAFFDDILTSTQISRHETILTTNTSL</sequence>
<protein>
    <submittedName>
        <fullName evidence="1">Uncharacterized protein</fullName>
    </submittedName>
</protein>
<name>G7Y7R3_CLOSI</name>
<dbReference type="AlphaFoldDB" id="G7Y7R3"/>
<keyword evidence="2" id="KW-1185">Reference proteome</keyword>
<evidence type="ECO:0000313" key="1">
    <source>
        <dbReference type="EMBL" id="GAA48998.1"/>
    </source>
</evidence>
<dbReference type="Proteomes" id="UP000008909">
    <property type="component" value="Unassembled WGS sequence"/>
</dbReference>
<accession>G7Y7R3</accession>
<gene>
    <name evidence="1" type="ORF">CLF_102361</name>
</gene>
<proteinExistence type="predicted"/>
<reference evidence="1" key="1">
    <citation type="journal article" date="2011" name="Genome Biol.">
        <title>The draft genome of the carcinogenic human liver fluke Clonorchis sinensis.</title>
        <authorList>
            <person name="Wang X."/>
            <person name="Chen W."/>
            <person name="Huang Y."/>
            <person name="Sun J."/>
            <person name="Men J."/>
            <person name="Liu H."/>
            <person name="Luo F."/>
            <person name="Guo L."/>
            <person name="Lv X."/>
            <person name="Deng C."/>
            <person name="Zhou C."/>
            <person name="Fan Y."/>
            <person name="Li X."/>
            <person name="Huang L."/>
            <person name="Hu Y."/>
            <person name="Liang C."/>
            <person name="Hu X."/>
            <person name="Xu J."/>
            <person name="Yu X."/>
        </authorList>
    </citation>
    <scope>NUCLEOTIDE SEQUENCE [LARGE SCALE GENOMIC DNA]</scope>
    <source>
        <strain evidence="1">Henan</strain>
    </source>
</reference>
<reference key="2">
    <citation type="submission" date="2011-10" db="EMBL/GenBank/DDBJ databases">
        <title>The genome and transcriptome sequence of Clonorchis sinensis provide insights into the carcinogenic liver fluke.</title>
        <authorList>
            <person name="Wang X."/>
            <person name="Huang Y."/>
            <person name="Chen W."/>
            <person name="Liu H."/>
            <person name="Guo L."/>
            <person name="Chen Y."/>
            <person name="Luo F."/>
            <person name="Zhou W."/>
            <person name="Sun J."/>
            <person name="Mao Q."/>
            <person name="Liang P."/>
            <person name="Zhou C."/>
            <person name="Tian Y."/>
            <person name="Men J."/>
            <person name="Lv X."/>
            <person name="Huang L."/>
            <person name="Zhou J."/>
            <person name="Hu Y."/>
            <person name="Li R."/>
            <person name="Zhang F."/>
            <person name="Lei H."/>
            <person name="Li X."/>
            <person name="Hu X."/>
            <person name="Liang C."/>
            <person name="Xu J."/>
            <person name="Wu Z."/>
            <person name="Yu X."/>
        </authorList>
    </citation>
    <scope>NUCLEOTIDE SEQUENCE</scope>
    <source>
        <strain>Henan</strain>
    </source>
</reference>
<organism evidence="1 2">
    <name type="scientific">Clonorchis sinensis</name>
    <name type="common">Chinese liver fluke</name>
    <dbReference type="NCBI Taxonomy" id="79923"/>
    <lineage>
        <taxon>Eukaryota</taxon>
        <taxon>Metazoa</taxon>
        <taxon>Spiralia</taxon>
        <taxon>Lophotrochozoa</taxon>
        <taxon>Platyhelminthes</taxon>
        <taxon>Trematoda</taxon>
        <taxon>Digenea</taxon>
        <taxon>Opisthorchiida</taxon>
        <taxon>Opisthorchiata</taxon>
        <taxon>Opisthorchiidae</taxon>
        <taxon>Clonorchis</taxon>
    </lineage>
</organism>